<evidence type="ECO:0000256" key="4">
    <source>
        <dbReference type="ARBA" id="ARBA00022840"/>
    </source>
</evidence>
<dbReference type="InterPro" id="IPR017871">
    <property type="entry name" value="ABC_transporter-like_CS"/>
</dbReference>
<evidence type="ECO:0000256" key="1">
    <source>
        <dbReference type="ARBA" id="ARBA00005417"/>
    </source>
</evidence>
<dbReference type="GO" id="GO:0016887">
    <property type="term" value="F:ATP hydrolysis activity"/>
    <property type="evidence" value="ECO:0007669"/>
    <property type="project" value="InterPro"/>
</dbReference>
<sequence>MAAEIPAIRVDHVSKTFRRYKDRPGSLKEMITKFRMERYENFRAVDDVSLQVEHGEVFGLVGHNGSGKSTLLKMMANIHRPTSGTITTDGRISALLELGAGFHPDLTGRENIYLNASILGLHRREVDLLLDDIVDFSGLSAFIDSPVRHYSSGMFVRLGFAVAVHVNPQILIVDEIIAVGDEEFQRRCFEHLYKLRNNGVTIVMVTHSLEIVRTMCDRAAWLDHGQLMSEGRSVDVVRDYLSQVNDAESERQFELDRERAVIEQEARLRESPVGEPAERLVTLGEIELIDHNGRETRYLETHRSAVIRVNFQCRRPVQRPKFSFSIETQAGVLASNQGTTPDHGVQPEYSGDGSIDFVMPSVVLGPGEYSLSVAVHDSDGTMVVDKKERVITFRVGTDLPFTGVTDLLGSWSEPNFGGRQ</sequence>
<dbReference type="SMART" id="SM00382">
    <property type="entry name" value="AAA"/>
    <property type="match status" value="1"/>
</dbReference>
<dbReference type="InterPro" id="IPR003593">
    <property type="entry name" value="AAA+_ATPase"/>
</dbReference>
<evidence type="ECO:0000259" key="5">
    <source>
        <dbReference type="PROSITE" id="PS50893"/>
    </source>
</evidence>
<name>A0A6J5YCI3_9ZZZZ</name>
<feature type="domain" description="ABC transporter" evidence="5">
    <location>
        <begin position="8"/>
        <end position="249"/>
    </location>
</feature>
<dbReference type="Pfam" id="PF00005">
    <property type="entry name" value="ABC_tran"/>
    <property type="match status" value="1"/>
</dbReference>
<dbReference type="Gene3D" id="2.70.50.60">
    <property type="entry name" value="abc- transporter (atp binding component) like domain"/>
    <property type="match status" value="1"/>
</dbReference>
<evidence type="ECO:0000313" key="6">
    <source>
        <dbReference type="EMBL" id="CAB4323914.1"/>
    </source>
</evidence>
<proteinExistence type="inferred from homology"/>
<keyword evidence="4" id="KW-0067">ATP-binding</keyword>
<evidence type="ECO:0000256" key="2">
    <source>
        <dbReference type="ARBA" id="ARBA00022448"/>
    </source>
</evidence>
<evidence type="ECO:0000313" key="7">
    <source>
        <dbReference type="EMBL" id="CAB4927084.1"/>
    </source>
</evidence>
<dbReference type="PROSITE" id="PS00211">
    <property type="entry name" value="ABC_TRANSPORTER_1"/>
    <property type="match status" value="1"/>
</dbReference>
<dbReference type="PANTHER" id="PTHR46743:SF2">
    <property type="entry name" value="TEICHOIC ACIDS EXPORT ATP-BINDING PROTEIN TAGH"/>
    <property type="match status" value="1"/>
</dbReference>
<evidence type="ECO:0000256" key="3">
    <source>
        <dbReference type="ARBA" id="ARBA00022741"/>
    </source>
</evidence>
<dbReference type="PROSITE" id="PS50893">
    <property type="entry name" value="ABC_TRANSPORTER_2"/>
    <property type="match status" value="1"/>
</dbReference>
<dbReference type="GO" id="GO:0140359">
    <property type="term" value="F:ABC-type transporter activity"/>
    <property type="evidence" value="ECO:0007669"/>
    <property type="project" value="InterPro"/>
</dbReference>
<dbReference type="AlphaFoldDB" id="A0A6J5YCI3"/>
<protein>
    <submittedName>
        <fullName evidence="6">Unannotated protein</fullName>
    </submittedName>
</protein>
<dbReference type="InterPro" id="IPR015860">
    <property type="entry name" value="ABC_transpr_TagH-like"/>
</dbReference>
<dbReference type="EMBL" id="CAFBNC010000013">
    <property type="protein sequence ID" value="CAB4927084.1"/>
    <property type="molecule type" value="Genomic_DNA"/>
</dbReference>
<dbReference type="InterPro" id="IPR027417">
    <property type="entry name" value="P-loop_NTPase"/>
</dbReference>
<comment type="similarity">
    <text evidence="1">Belongs to the ABC transporter superfamily.</text>
</comment>
<reference evidence="6" key="1">
    <citation type="submission" date="2020-05" db="EMBL/GenBank/DDBJ databases">
        <authorList>
            <person name="Chiriac C."/>
            <person name="Salcher M."/>
            <person name="Ghai R."/>
            <person name="Kavagutti S V."/>
        </authorList>
    </citation>
    <scope>NUCLEOTIDE SEQUENCE</scope>
</reference>
<organism evidence="6">
    <name type="scientific">freshwater metagenome</name>
    <dbReference type="NCBI Taxonomy" id="449393"/>
    <lineage>
        <taxon>unclassified sequences</taxon>
        <taxon>metagenomes</taxon>
        <taxon>ecological metagenomes</taxon>
    </lineage>
</organism>
<dbReference type="InterPro" id="IPR050683">
    <property type="entry name" value="Bact_Polysacc_Export_ATP-bd"/>
</dbReference>
<dbReference type="Pfam" id="PF14524">
    <property type="entry name" value="Wzt_C"/>
    <property type="match status" value="1"/>
</dbReference>
<dbReference type="PANTHER" id="PTHR46743">
    <property type="entry name" value="TEICHOIC ACIDS EXPORT ATP-BINDING PROTEIN TAGH"/>
    <property type="match status" value="1"/>
</dbReference>
<dbReference type="InterPro" id="IPR029439">
    <property type="entry name" value="Wzt_C"/>
</dbReference>
<dbReference type="CDD" id="cd10147">
    <property type="entry name" value="Wzt_C-like"/>
    <property type="match status" value="1"/>
</dbReference>
<dbReference type="GO" id="GO:0016020">
    <property type="term" value="C:membrane"/>
    <property type="evidence" value="ECO:0007669"/>
    <property type="project" value="InterPro"/>
</dbReference>
<dbReference type="Gene3D" id="3.40.50.300">
    <property type="entry name" value="P-loop containing nucleotide triphosphate hydrolases"/>
    <property type="match status" value="1"/>
</dbReference>
<keyword evidence="2" id="KW-0813">Transport</keyword>
<accession>A0A6J5YCI3</accession>
<dbReference type="EMBL" id="CAEMXZ010000084">
    <property type="protein sequence ID" value="CAB4323914.1"/>
    <property type="molecule type" value="Genomic_DNA"/>
</dbReference>
<dbReference type="CDD" id="cd03220">
    <property type="entry name" value="ABC_KpsT_Wzt"/>
    <property type="match status" value="1"/>
</dbReference>
<dbReference type="InterPro" id="IPR003439">
    <property type="entry name" value="ABC_transporter-like_ATP-bd"/>
</dbReference>
<dbReference type="GO" id="GO:0005524">
    <property type="term" value="F:ATP binding"/>
    <property type="evidence" value="ECO:0007669"/>
    <property type="project" value="UniProtKB-KW"/>
</dbReference>
<dbReference type="SUPFAM" id="SSF52540">
    <property type="entry name" value="P-loop containing nucleoside triphosphate hydrolases"/>
    <property type="match status" value="1"/>
</dbReference>
<gene>
    <name evidence="6" type="ORF">UFOPK1392_01676</name>
    <name evidence="7" type="ORF">UFOPK3733_00442</name>
</gene>
<keyword evidence="3" id="KW-0547">Nucleotide-binding</keyword>